<dbReference type="EMBL" id="BDGX01000005">
    <property type="protein sequence ID" value="GAV47056.1"/>
    <property type="molecule type" value="Genomic_DNA"/>
</dbReference>
<dbReference type="eggNOG" id="ENOG502S2FV">
    <property type="taxonomic scope" value="Eukaryota"/>
</dbReference>
<dbReference type="Proteomes" id="UP000187013">
    <property type="component" value="Unassembled WGS sequence"/>
</dbReference>
<sequence>MESSFDDQYSFCRSCLAVDEQNLDDANNCLCVQCALSALESSCYKQYCARSKDSQKELLLINRLIQKFNSDIKSDYEFDSDVKLSEVNYFVDPSSKVYRNLLPQEKKVLVDAVVNELRQNGNTGNNAKAEELEAFGLWRKKRTSTLPPPTPPPKKVPRTDRFPIPKPVPVPGDDRDYYDEDRDGYGYDDDRGGYDDNDDDDEPRRPKPRPKPKYKPKPPLMYTKTKVYTTYKPKKKTLTKWNPRIISKTIVIDRCSDKRTTTTVLATETDTDYETIYKPIYKVITTTDYDTVWWGTTKTKVKHDVKTKTETDYEVFTKTKYKNDLVTKTETEVEETTRYIKVGKVTVTDIETEWDVKWKTKTKTKTLCDYPPATKTKTDYETETTTDYATKTKTDYATKTTTDLTTKTRTKFSIITNHDRTRTKIKTKTRTRTKKIWNPRHTTTISASARALAFGHEYEFEDEVEKKGFGMLNIPDDPAPLLASKRVVRNYHANGSNFTTTTIGGFNSSNHAKGKPKITGISNGTNATSGAIIGVSGAPQATTAMIVYTTLVVSVATSMMLAFSYHTNLNLTNNGSEDSMDRSSSDGENNDWSDADAVELNNDETRSLADQVPNSGLLPDEMARKLSGDNSMNLLVD</sequence>
<gene>
    <name evidence="2" type="ORF">ZYGR_0E00690</name>
</gene>
<protein>
    <submittedName>
        <fullName evidence="2">Uncharacterized protein</fullName>
    </submittedName>
</protein>
<accession>A0A1Q2ZU56</accession>
<proteinExistence type="predicted"/>
<comment type="caution">
    <text evidence="2">The sequence shown here is derived from an EMBL/GenBank/DDBJ whole genome shotgun (WGS) entry which is preliminary data.</text>
</comment>
<feature type="compositionally biased region" description="Polar residues" evidence="1">
    <location>
        <begin position="628"/>
        <end position="637"/>
    </location>
</feature>
<feature type="region of interest" description="Disordered" evidence="1">
    <location>
        <begin position="572"/>
        <end position="637"/>
    </location>
</feature>
<feature type="compositionally biased region" description="Basic and acidic residues" evidence="1">
    <location>
        <begin position="183"/>
        <end position="194"/>
    </location>
</feature>
<name>A0A1Q2ZU56_ZYGRO</name>
<feature type="compositionally biased region" description="Basic residues" evidence="1">
    <location>
        <begin position="206"/>
        <end position="216"/>
    </location>
</feature>
<dbReference type="OrthoDB" id="4053155at2759"/>
<dbReference type="AlphaFoldDB" id="A0A1Q2ZU56"/>
<evidence type="ECO:0000256" key="1">
    <source>
        <dbReference type="SAM" id="MobiDB-lite"/>
    </source>
</evidence>
<evidence type="ECO:0000313" key="3">
    <source>
        <dbReference type="Proteomes" id="UP000187013"/>
    </source>
</evidence>
<feature type="compositionally biased region" description="Acidic residues" evidence="1">
    <location>
        <begin position="588"/>
        <end position="597"/>
    </location>
</feature>
<evidence type="ECO:0000313" key="2">
    <source>
        <dbReference type="EMBL" id="GAV47056.1"/>
    </source>
</evidence>
<organism evidence="2 3">
    <name type="scientific">Zygosaccharomyces rouxii</name>
    <dbReference type="NCBI Taxonomy" id="4956"/>
    <lineage>
        <taxon>Eukaryota</taxon>
        <taxon>Fungi</taxon>
        <taxon>Dikarya</taxon>
        <taxon>Ascomycota</taxon>
        <taxon>Saccharomycotina</taxon>
        <taxon>Saccharomycetes</taxon>
        <taxon>Saccharomycetales</taxon>
        <taxon>Saccharomycetaceae</taxon>
        <taxon>Zygosaccharomyces</taxon>
    </lineage>
</organism>
<feature type="region of interest" description="Disordered" evidence="1">
    <location>
        <begin position="139"/>
        <end position="219"/>
    </location>
</feature>
<reference evidence="2 3" key="1">
    <citation type="submission" date="2016-08" db="EMBL/GenBank/DDBJ databases">
        <title>Draft genome sequence of allopolyploid Zygosaccharomyces rouxii.</title>
        <authorList>
            <person name="Watanabe J."/>
            <person name="Uehara K."/>
            <person name="Mogi Y."/>
            <person name="Tsukioka Y."/>
        </authorList>
    </citation>
    <scope>NUCLEOTIDE SEQUENCE [LARGE SCALE GENOMIC DNA]</scope>
    <source>
        <strain evidence="2 3">NBRC 110957</strain>
    </source>
</reference>